<evidence type="ECO:0000256" key="1">
    <source>
        <dbReference type="SAM" id="MobiDB-lite"/>
    </source>
</evidence>
<reference evidence="4" key="1">
    <citation type="submission" date="2021-05" db="EMBL/GenBank/DDBJ databases">
        <authorList>
            <person name="Alioto T."/>
            <person name="Alioto T."/>
            <person name="Gomez Garrido J."/>
        </authorList>
    </citation>
    <scope>NUCLEOTIDE SEQUENCE</scope>
</reference>
<proteinExistence type="predicted"/>
<dbReference type="AlphaFoldDB" id="A0A8D8SQE5"/>
<evidence type="ECO:0000313" key="4">
    <source>
        <dbReference type="EMBL" id="CAG6671246.1"/>
    </source>
</evidence>
<sequence>MEVFMQNKAIFQDFNRTAFEDEVKKNATIDYLYHVRKNIDTACATKILLAHTLYSQYPRSKAVPLSDLFKFVNVYSYEFKKMAGPDLNHFELFLRHFPLVFKVKNRKVNLRSMDMQELKNRYKAIIRRPKYLFEDGLLPKGLQSTFKVTLVTDPSKGDEIARDILTNHGRVAIDLEGYNLGLNGLITLCQVAVSSDHVYLFDILECPYFLSKGVLKRLLESKRVQKVFHGISGDAANLYRQFNITLRQAYDTQAAFKTMQLKFPDLRMGYGGCDYNGDWKVSLNDLMALYKFDTNQIKGAVKSLYRNNPNLWSYRPLCPALLHYAGEDVDKLLQLQDAINHHPRFKPDHDKTVYETEKAIYQQMKAATYLKPWVKPSCPPAKSAIRGKPSHHKSNNGTQSRNVQYNVTQDSRVVRLKREVRDKISPLEDNIVYSNEMSSDAAGSPFVSLPYSSSPSQDPMWDMKNSCLFIVTLGFFFIFLFNRFRLWKKKSSLMQKKKYYQQQLLINTFNPQDKEKSKMLGFKF</sequence>
<protein>
    <recommendedName>
        <fullName evidence="3">3'-5' exonuclease domain-containing protein</fullName>
    </recommendedName>
</protein>
<keyword evidence="2" id="KW-0812">Transmembrane</keyword>
<name>A0A8D8SQE5_9HEMI</name>
<dbReference type="GO" id="GO:0003676">
    <property type="term" value="F:nucleic acid binding"/>
    <property type="evidence" value="ECO:0007669"/>
    <property type="project" value="InterPro"/>
</dbReference>
<feature type="domain" description="3'-5' exonuclease" evidence="3">
    <location>
        <begin position="148"/>
        <end position="344"/>
    </location>
</feature>
<dbReference type="InterPro" id="IPR002562">
    <property type="entry name" value="3'-5'_exonuclease_dom"/>
</dbReference>
<dbReference type="GO" id="GO:0006139">
    <property type="term" value="P:nucleobase-containing compound metabolic process"/>
    <property type="evidence" value="ECO:0007669"/>
    <property type="project" value="InterPro"/>
</dbReference>
<accession>A0A8D8SQE5</accession>
<feature type="region of interest" description="Disordered" evidence="1">
    <location>
        <begin position="380"/>
        <end position="403"/>
    </location>
</feature>
<dbReference type="Pfam" id="PF01612">
    <property type="entry name" value="DNA_pol_A_exo1"/>
    <property type="match status" value="1"/>
</dbReference>
<evidence type="ECO:0000259" key="3">
    <source>
        <dbReference type="SMART" id="SM00474"/>
    </source>
</evidence>
<dbReference type="Gene3D" id="3.30.420.10">
    <property type="entry name" value="Ribonuclease H-like superfamily/Ribonuclease H"/>
    <property type="match status" value="1"/>
</dbReference>
<evidence type="ECO:0000256" key="2">
    <source>
        <dbReference type="SAM" id="Phobius"/>
    </source>
</evidence>
<feature type="transmembrane region" description="Helical" evidence="2">
    <location>
        <begin position="468"/>
        <end position="487"/>
    </location>
</feature>
<dbReference type="PANTHER" id="PTHR46814:SF1">
    <property type="entry name" value="EGALITARIAN, ISOFORM B"/>
    <property type="match status" value="1"/>
</dbReference>
<keyword evidence="2" id="KW-0472">Membrane</keyword>
<dbReference type="SUPFAM" id="SSF53098">
    <property type="entry name" value="Ribonuclease H-like"/>
    <property type="match status" value="1"/>
</dbReference>
<dbReference type="EMBL" id="HBUF01225567">
    <property type="protein sequence ID" value="CAG6671246.1"/>
    <property type="molecule type" value="Transcribed_RNA"/>
</dbReference>
<dbReference type="InterPro" id="IPR012337">
    <property type="entry name" value="RNaseH-like_sf"/>
</dbReference>
<dbReference type="PANTHER" id="PTHR46814">
    <property type="entry name" value="EGALITARIAN, ISOFORM B"/>
    <property type="match status" value="1"/>
</dbReference>
<organism evidence="4">
    <name type="scientific">Cacopsylla melanoneura</name>
    <dbReference type="NCBI Taxonomy" id="428564"/>
    <lineage>
        <taxon>Eukaryota</taxon>
        <taxon>Metazoa</taxon>
        <taxon>Ecdysozoa</taxon>
        <taxon>Arthropoda</taxon>
        <taxon>Hexapoda</taxon>
        <taxon>Insecta</taxon>
        <taxon>Pterygota</taxon>
        <taxon>Neoptera</taxon>
        <taxon>Paraneoptera</taxon>
        <taxon>Hemiptera</taxon>
        <taxon>Sternorrhyncha</taxon>
        <taxon>Psylloidea</taxon>
        <taxon>Psyllidae</taxon>
        <taxon>Psyllinae</taxon>
        <taxon>Cacopsylla</taxon>
    </lineage>
</organism>
<dbReference type="InterPro" id="IPR036397">
    <property type="entry name" value="RNaseH_sf"/>
</dbReference>
<dbReference type="GO" id="GO:0008408">
    <property type="term" value="F:3'-5' exonuclease activity"/>
    <property type="evidence" value="ECO:0007669"/>
    <property type="project" value="InterPro"/>
</dbReference>
<dbReference type="SMART" id="SM00474">
    <property type="entry name" value="35EXOc"/>
    <property type="match status" value="1"/>
</dbReference>
<keyword evidence="2" id="KW-1133">Transmembrane helix</keyword>